<dbReference type="Proteomes" id="UP000666369">
    <property type="component" value="Unassembled WGS sequence"/>
</dbReference>
<name>A0ABX0FSM9_9BURK</name>
<dbReference type="PANTHER" id="PTHR30086:SF20">
    <property type="entry name" value="ARGININE EXPORTER PROTEIN ARGO-RELATED"/>
    <property type="match status" value="1"/>
</dbReference>
<evidence type="ECO:0000256" key="2">
    <source>
        <dbReference type="ARBA" id="ARBA00022475"/>
    </source>
</evidence>
<dbReference type="EMBL" id="JAADJT010000014">
    <property type="protein sequence ID" value="NGZ87684.1"/>
    <property type="molecule type" value="Genomic_DNA"/>
</dbReference>
<keyword evidence="2" id="KW-1003">Cell membrane</keyword>
<feature type="transmembrane region" description="Helical" evidence="6">
    <location>
        <begin position="187"/>
        <end position="205"/>
    </location>
</feature>
<feature type="transmembrane region" description="Helical" evidence="6">
    <location>
        <begin position="50"/>
        <end position="75"/>
    </location>
</feature>
<keyword evidence="8" id="KW-1185">Reference proteome</keyword>
<comment type="subcellular location">
    <subcellularLocation>
        <location evidence="1">Cell membrane</location>
        <topology evidence="1">Multi-pass membrane protein</topology>
    </subcellularLocation>
</comment>
<organism evidence="7 8">
    <name type="scientific">Duganella aceris</name>
    <dbReference type="NCBI Taxonomy" id="2703883"/>
    <lineage>
        <taxon>Bacteria</taxon>
        <taxon>Pseudomonadati</taxon>
        <taxon>Pseudomonadota</taxon>
        <taxon>Betaproteobacteria</taxon>
        <taxon>Burkholderiales</taxon>
        <taxon>Oxalobacteraceae</taxon>
        <taxon>Telluria group</taxon>
        <taxon>Duganella</taxon>
    </lineage>
</organism>
<keyword evidence="3 6" id="KW-0812">Transmembrane</keyword>
<feature type="transmembrane region" description="Helical" evidence="6">
    <location>
        <begin position="156"/>
        <end position="175"/>
    </location>
</feature>
<evidence type="ECO:0000256" key="3">
    <source>
        <dbReference type="ARBA" id="ARBA00022692"/>
    </source>
</evidence>
<evidence type="ECO:0000256" key="4">
    <source>
        <dbReference type="ARBA" id="ARBA00022989"/>
    </source>
</evidence>
<protein>
    <submittedName>
        <fullName evidence="7">LysE family transporter</fullName>
    </submittedName>
</protein>
<feature type="transmembrane region" description="Helical" evidence="6">
    <location>
        <begin position="15"/>
        <end position="38"/>
    </location>
</feature>
<accession>A0ABX0FSM9</accession>
<dbReference type="InterPro" id="IPR001123">
    <property type="entry name" value="LeuE-type"/>
</dbReference>
<evidence type="ECO:0000313" key="8">
    <source>
        <dbReference type="Proteomes" id="UP000666369"/>
    </source>
</evidence>
<comment type="caution">
    <text evidence="7">The sequence shown here is derived from an EMBL/GenBank/DDBJ whole genome shotgun (WGS) entry which is preliminary data.</text>
</comment>
<keyword evidence="4 6" id="KW-1133">Transmembrane helix</keyword>
<feature type="transmembrane region" description="Helical" evidence="6">
    <location>
        <begin position="128"/>
        <end position="150"/>
    </location>
</feature>
<dbReference type="Pfam" id="PF01810">
    <property type="entry name" value="LysE"/>
    <property type="match status" value="1"/>
</dbReference>
<gene>
    <name evidence="7" type="ORF">GW587_25920</name>
</gene>
<keyword evidence="5 6" id="KW-0472">Membrane</keyword>
<evidence type="ECO:0000256" key="5">
    <source>
        <dbReference type="ARBA" id="ARBA00023136"/>
    </source>
</evidence>
<reference evidence="7 8" key="1">
    <citation type="submission" date="2020-01" db="EMBL/GenBank/DDBJ databases">
        <authorList>
            <person name="Lee S.D."/>
        </authorList>
    </citation>
    <scope>NUCLEOTIDE SEQUENCE [LARGE SCALE GENOMIC DNA]</scope>
    <source>
        <strain evidence="7 8">SAP-35</strain>
    </source>
</reference>
<dbReference type="RefSeq" id="WP_166107813.1">
    <property type="nucleotide sequence ID" value="NZ_JAADJT010000014.1"/>
</dbReference>
<evidence type="ECO:0000313" key="7">
    <source>
        <dbReference type="EMBL" id="NGZ87684.1"/>
    </source>
</evidence>
<reference evidence="8" key="2">
    <citation type="submission" date="2023-07" db="EMBL/GenBank/DDBJ databases">
        <title>Duganella aceri sp. nov., isolated from tree sap.</title>
        <authorList>
            <person name="Kim I.S."/>
        </authorList>
    </citation>
    <scope>NUCLEOTIDE SEQUENCE [LARGE SCALE GENOMIC DNA]</scope>
    <source>
        <strain evidence="8">SAP-35</strain>
    </source>
</reference>
<evidence type="ECO:0000256" key="6">
    <source>
        <dbReference type="SAM" id="Phobius"/>
    </source>
</evidence>
<evidence type="ECO:0000256" key="1">
    <source>
        <dbReference type="ARBA" id="ARBA00004651"/>
    </source>
</evidence>
<dbReference type="PANTHER" id="PTHR30086">
    <property type="entry name" value="ARGININE EXPORTER PROTEIN ARGO"/>
    <property type="match status" value="1"/>
</dbReference>
<sequence length="207" mass="21450">MHFPSLSELAPHGPALMALTIGAVLLTPGPTNTLLFLAGSRDGLRRSLRLIGAEWIGYIIAIGIWCAFLALAAAVAPGAPTVARVCAAAYIAWSALTLWRTAPQAGQAGAAGIGPRKLFTVTLLNPKAFFFATVVFPPLAAGTGAMLQAYAIFSSLLIPIAALWIAMGAAVLAYPSATPRQPLVHRIASVVLFAFSGSIFVSVLAKI</sequence>
<proteinExistence type="predicted"/>